<name>A0A3E1NFA5_9BACT</name>
<dbReference type="PANTHER" id="PTHR34136">
    <property type="match status" value="1"/>
</dbReference>
<reference evidence="3 4" key="1">
    <citation type="submission" date="2018-08" db="EMBL/GenBank/DDBJ databases">
        <title>Chitinophagaceae sp. K23C18032701, a novel bacterium isolated from forest soil.</title>
        <authorList>
            <person name="Wang C."/>
        </authorList>
    </citation>
    <scope>NUCLEOTIDE SEQUENCE [LARGE SCALE GENOMIC DNA]</scope>
    <source>
        <strain evidence="3 4">K23C18032701</strain>
    </source>
</reference>
<evidence type="ECO:0000313" key="4">
    <source>
        <dbReference type="Proteomes" id="UP000261284"/>
    </source>
</evidence>
<dbReference type="CDD" id="cd06533">
    <property type="entry name" value="Glyco_transf_WecG_TagA"/>
    <property type="match status" value="1"/>
</dbReference>
<organism evidence="3 4">
    <name type="scientific">Deminuibacter soli</name>
    <dbReference type="NCBI Taxonomy" id="2291815"/>
    <lineage>
        <taxon>Bacteria</taxon>
        <taxon>Pseudomonadati</taxon>
        <taxon>Bacteroidota</taxon>
        <taxon>Chitinophagia</taxon>
        <taxon>Chitinophagales</taxon>
        <taxon>Chitinophagaceae</taxon>
        <taxon>Deminuibacter</taxon>
    </lineage>
</organism>
<evidence type="ECO:0000313" key="3">
    <source>
        <dbReference type="EMBL" id="RFM26649.1"/>
    </source>
</evidence>
<dbReference type="RefSeq" id="WP_116848853.1">
    <property type="nucleotide sequence ID" value="NZ_QTJU01000008.1"/>
</dbReference>
<evidence type="ECO:0000256" key="2">
    <source>
        <dbReference type="ARBA" id="ARBA00022679"/>
    </source>
</evidence>
<protein>
    <submittedName>
        <fullName evidence="3">Glycosyltransferase</fullName>
    </submittedName>
</protein>
<keyword evidence="2 3" id="KW-0808">Transferase</keyword>
<dbReference type="AlphaFoldDB" id="A0A3E1NFA5"/>
<evidence type="ECO:0000256" key="1">
    <source>
        <dbReference type="ARBA" id="ARBA00022676"/>
    </source>
</evidence>
<dbReference type="Proteomes" id="UP000261284">
    <property type="component" value="Unassembled WGS sequence"/>
</dbReference>
<keyword evidence="4" id="KW-1185">Reference proteome</keyword>
<gene>
    <name evidence="3" type="ORF">DXN05_18950</name>
</gene>
<dbReference type="OrthoDB" id="9771846at2"/>
<comment type="caution">
    <text evidence="3">The sequence shown here is derived from an EMBL/GenBank/DDBJ whole genome shotgun (WGS) entry which is preliminary data.</text>
</comment>
<dbReference type="EMBL" id="QTJU01000008">
    <property type="protein sequence ID" value="RFM26649.1"/>
    <property type="molecule type" value="Genomic_DNA"/>
</dbReference>
<keyword evidence="1" id="KW-0328">Glycosyltransferase</keyword>
<dbReference type="Pfam" id="PF03808">
    <property type="entry name" value="Glyco_tran_WecG"/>
    <property type="match status" value="1"/>
</dbReference>
<accession>A0A3E1NFA5</accession>
<dbReference type="NCBIfam" id="TIGR00696">
    <property type="entry name" value="wecG_tagA_cpsF"/>
    <property type="match status" value="1"/>
</dbReference>
<proteinExistence type="predicted"/>
<sequence length="255" mass="28915">MVNVLGVPLYTSDIPTFTKAIIDDILQGKPRTTRLVSATGAHGIVLANQHRAFMETLHHFHTNLPDGMPGVWIGRAKGHKQMRRCYGPDVFLSVIEATAQTGIKHFFCGGKEGVANELKNVCNIKLKNDYIVGTFCPPFRDMTEEELIDLADLIHCSQADIVWIGLSTPKQEYFARRLQKYIRVHAVFTVGAAFDFHTGNVKQAPAWIQKAGMEWFFRLTMEPSRLYKRYFTVVPLFLYMNLKELLGIKSSKHSL</sequence>
<dbReference type="InterPro" id="IPR004629">
    <property type="entry name" value="WecG_TagA_CpsF"/>
</dbReference>
<dbReference type="GO" id="GO:0016758">
    <property type="term" value="F:hexosyltransferase activity"/>
    <property type="evidence" value="ECO:0007669"/>
    <property type="project" value="TreeGrafter"/>
</dbReference>
<dbReference type="PANTHER" id="PTHR34136:SF1">
    <property type="entry name" value="UDP-N-ACETYL-D-MANNOSAMINURONIC ACID TRANSFERASE"/>
    <property type="match status" value="1"/>
</dbReference>